<evidence type="ECO:0000313" key="3">
    <source>
        <dbReference type="EMBL" id="CAB5016698.1"/>
    </source>
</evidence>
<keyword evidence="1" id="KW-0472">Membrane</keyword>
<accession>A0A6J6WCW0</accession>
<dbReference type="EMBL" id="CAFAAC010000015">
    <property type="protein sequence ID" value="CAB4782821.1"/>
    <property type="molecule type" value="Genomic_DNA"/>
</dbReference>
<reference evidence="2" key="1">
    <citation type="submission" date="2020-05" db="EMBL/GenBank/DDBJ databases">
        <authorList>
            <person name="Chiriac C."/>
            <person name="Salcher M."/>
            <person name="Ghai R."/>
            <person name="Kavagutti S V."/>
        </authorList>
    </citation>
    <scope>NUCLEOTIDE SEQUENCE</scope>
</reference>
<keyword evidence="1" id="KW-0812">Transmembrane</keyword>
<gene>
    <name evidence="2" type="ORF">UFOPK2967_00416</name>
    <name evidence="3" type="ORF">UFOPK4114_00604</name>
</gene>
<evidence type="ECO:0000256" key="1">
    <source>
        <dbReference type="SAM" id="Phobius"/>
    </source>
</evidence>
<dbReference type="EMBL" id="CAFBPP010000019">
    <property type="protein sequence ID" value="CAB5016698.1"/>
    <property type="molecule type" value="Genomic_DNA"/>
</dbReference>
<protein>
    <submittedName>
        <fullName evidence="2">Unannotated protein</fullName>
    </submittedName>
</protein>
<proteinExistence type="predicted"/>
<sequence length="121" mass="13303">MIRKLWKILGDEEGSVESALVLIPLLALFLITFQLIVAINYRNLDLSYAQSSASSHAINSIVESDDELVILDGENPQNTLSLLISHSVRRIPSLIPRIPFLKGGGDMHTDIDAIAVMESFS</sequence>
<keyword evidence="1" id="KW-1133">Transmembrane helix</keyword>
<organism evidence="2">
    <name type="scientific">freshwater metagenome</name>
    <dbReference type="NCBI Taxonomy" id="449393"/>
    <lineage>
        <taxon>unclassified sequences</taxon>
        <taxon>metagenomes</taxon>
        <taxon>ecological metagenomes</taxon>
    </lineage>
</organism>
<evidence type="ECO:0000313" key="2">
    <source>
        <dbReference type="EMBL" id="CAB4782821.1"/>
    </source>
</evidence>
<feature type="transmembrane region" description="Helical" evidence="1">
    <location>
        <begin position="20"/>
        <end position="41"/>
    </location>
</feature>
<name>A0A6J6WCW0_9ZZZZ</name>
<dbReference type="AlphaFoldDB" id="A0A6J6WCW0"/>